<organism evidence="1 2">
    <name type="scientific">Klebsiella grimontii</name>
    <dbReference type="NCBI Taxonomy" id="2058152"/>
    <lineage>
        <taxon>Bacteria</taxon>
        <taxon>Pseudomonadati</taxon>
        <taxon>Pseudomonadota</taxon>
        <taxon>Gammaproteobacteria</taxon>
        <taxon>Enterobacterales</taxon>
        <taxon>Enterobacteriaceae</taxon>
        <taxon>Klebsiella/Raoultella group</taxon>
        <taxon>Klebsiella</taxon>
    </lineage>
</organism>
<gene>
    <name evidence="1" type="ORF">NCTC9149_00013</name>
</gene>
<dbReference type="EMBL" id="UGMX01000001">
    <property type="protein sequence ID" value="STW03693.1"/>
    <property type="molecule type" value="Genomic_DNA"/>
</dbReference>
<protein>
    <submittedName>
        <fullName evidence="1">Uncharacterized protein</fullName>
    </submittedName>
</protein>
<comment type="caution">
    <text evidence="1">The sequence shown here is derived from an EMBL/GenBank/DDBJ whole genome shotgun (WGS) entry which is preliminary data.</text>
</comment>
<accession>A0A7H4NU28</accession>
<dbReference type="Proteomes" id="UP000254571">
    <property type="component" value="Unassembled WGS sequence"/>
</dbReference>
<dbReference type="AlphaFoldDB" id="A0A7H4NU28"/>
<sequence>MWGSLFKDLYISGYDNNTGGSAISLYNDTAWTEKPRFDNVMVRGSVVGLRLHRNTADGAGATDSFFSVTGEIDMNAGVPNPCSYVRVGDGTEKGKCSMYSAQFTIRGWMSRSSWHTGIDIMDYSCVTGKMTFIWDGYGISSNATSEVLHIIRTRGVNARFDCEVTNLSGQLLQAKLELLQIVWNSCLYTQETTANDASLKRAYPVIRAKGMRINFEGTFTAAERISGKTYTLSSLLPGQRLRVRLHSFNGDKYQPQISEWDVEARGTDFPCIVKPLSEQPASITTEAGNAMVNTSGATGSFLTKATLTDNPFLQHVTLGNTTLTLTNGQANNSISYAANSGRKIQIVLPANPTASEEMPYVVEIEVL</sequence>
<reference evidence="1 2" key="1">
    <citation type="submission" date="2018-06" db="EMBL/GenBank/DDBJ databases">
        <authorList>
            <consortium name="Pathogen Informatics"/>
            <person name="Doyle S."/>
        </authorList>
    </citation>
    <scope>NUCLEOTIDE SEQUENCE [LARGE SCALE GENOMIC DNA]</scope>
    <source>
        <strain evidence="1 2">NCTC9149</strain>
    </source>
</reference>
<evidence type="ECO:0000313" key="2">
    <source>
        <dbReference type="Proteomes" id="UP000254571"/>
    </source>
</evidence>
<evidence type="ECO:0000313" key="1">
    <source>
        <dbReference type="EMBL" id="STW03693.1"/>
    </source>
</evidence>
<proteinExistence type="predicted"/>
<name>A0A7H4NU28_9ENTR</name>